<gene>
    <name evidence="1" type="ORF">DV707_16170</name>
    <name evidence="2" type="ORF">SAMN04488133_2760</name>
</gene>
<dbReference type="OrthoDB" id="255611at2157"/>
<geneLocation type="plasmid" evidence="1">
    <name>unnamed1</name>
</geneLocation>
<dbReference type="AlphaFoldDB" id="A0A1H6BCZ3"/>
<protein>
    <submittedName>
        <fullName evidence="2">Uncharacterized protein</fullName>
    </submittedName>
</protein>
<dbReference type="Proteomes" id="UP000296733">
    <property type="component" value="Plasmid unnamed1"/>
</dbReference>
<dbReference type="InterPro" id="IPR008949">
    <property type="entry name" value="Isoprenoid_synthase_dom_sf"/>
</dbReference>
<dbReference type="Proteomes" id="UP000236740">
    <property type="component" value="Unassembled WGS sequence"/>
</dbReference>
<organism evidence="2 3">
    <name type="scientific">Halobellus limi</name>
    <dbReference type="NCBI Taxonomy" id="699433"/>
    <lineage>
        <taxon>Archaea</taxon>
        <taxon>Methanobacteriati</taxon>
        <taxon>Methanobacteriota</taxon>
        <taxon>Stenosarchaea group</taxon>
        <taxon>Halobacteria</taxon>
        <taxon>Halobacteriales</taxon>
        <taxon>Haloferacaceae</taxon>
        <taxon>Halobellus</taxon>
    </lineage>
</organism>
<dbReference type="EMBL" id="FNVN01000004">
    <property type="protein sequence ID" value="SEG58502.1"/>
    <property type="molecule type" value="Genomic_DNA"/>
</dbReference>
<reference evidence="1 4" key="2">
    <citation type="journal article" date="2019" name="Nat. Commun.">
        <title>A new type of DNA phosphorothioation-based antiviral system in archaea.</title>
        <authorList>
            <person name="Xiong L."/>
            <person name="Liu S."/>
            <person name="Chen S."/>
            <person name="Xiao Y."/>
            <person name="Zhu B."/>
            <person name="Gao Y."/>
            <person name="Zhang Y."/>
            <person name="Chen B."/>
            <person name="Luo J."/>
            <person name="Deng Z."/>
            <person name="Chen X."/>
            <person name="Wang L."/>
            <person name="Chen S."/>
        </authorList>
    </citation>
    <scope>NUCLEOTIDE SEQUENCE [LARGE SCALE GENOMIC DNA]</scope>
    <source>
        <strain evidence="1 4">CGMCC 1.10331</strain>
        <plasmid evidence="1 4">unnamed1</plasmid>
    </source>
</reference>
<accession>A0A1H6BCZ3</accession>
<dbReference type="KEGG" id="hlm:DV707_16170"/>
<evidence type="ECO:0000313" key="3">
    <source>
        <dbReference type="Proteomes" id="UP000236740"/>
    </source>
</evidence>
<proteinExistence type="predicted"/>
<dbReference type="RefSeq" id="WP_103992445.1">
    <property type="nucleotide sequence ID" value="NZ_CP031312.1"/>
</dbReference>
<dbReference type="EMBL" id="CP031312">
    <property type="protein sequence ID" value="QCC49281.1"/>
    <property type="molecule type" value="Genomic_DNA"/>
</dbReference>
<dbReference type="SUPFAM" id="SSF48576">
    <property type="entry name" value="Terpenoid synthases"/>
    <property type="match status" value="1"/>
</dbReference>
<evidence type="ECO:0000313" key="4">
    <source>
        <dbReference type="Proteomes" id="UP000296733"/>
    </source>
</evidence>
<reference evidence="2 3" key="1">
    <citation type="submission" date="2016-10" db="EMBL/GenBank/DDBJ databases">
        <authorList>
            <person name="de Groot N.N."/>
        </authorList>
    </citation>
    <scope>NUCLEOTIDE SEQUENCE [LARGE SCALE GENOMIC DNA]</scope>
    <source>
        <strain evidence="2 3">CGMCC 1.10331</strain>
    </source>
</reference>
<dbReference type="GeneID" id="39859656"/>
<sequence>MAHEARGQVTTISAETGTDVGTYMRTVEDVELPPIVREYANRYDRVIGDRDRFLWKWIHNLFEEFTLSSVSPGALSDVYERKTLLTIFVTVLDDLAERGGDRSTFEIGRRIPFGAEGISDTDPDAIDAELPVLELLADLWAEIDRSLREAPRYAAFSDVFEYDLRQTFDAMEYSGLLNDNPMIANRTEAEQHDAYNMAMFPYAGIDLMHSPSFDREEYGALRSLICDLQQMARIGNWITTWERELAEGDLSSGVVVCALRRGVITPEEVSDADESTVSELIDRIKSRGIESEFVREWEIRNGTVRKRTAEVESVDADAFVDGIQAVMNHHLASEGYK</sequence>
<evidence type="ECO:0000313" key="2">
    <source>
        <dbReference type="EMBL" id="SEG58502.1"/>
    </source>
</evidence>
<dbReference type="Gene3D" id="1.10.600.10">
    <property type="entry name" value="Farnesyl Diphosphate Synthase"/>
    <property type="match status" value="1"/>
</dbReference>
<keyword evidence="3" id="KW-1185">Reference proteome</keyword>
<keyword evidence="1" id="KW-0614">Plasmid</keyword>
<name>A0A1H6BCZ3_9EURY</name>
<evidence type="ECO:0000313" key="1">
    <source>
        <dbReference type="EMBL" id="QCC49281.1"/>
    </source>
</evidence>